<accession>A0A1G8PUU6</accession>
<sequence>MTNVIRESFGVLVIDGIIMHSPATIDTDRPGEFKILYTPGDDKVEWLEASERKAN</sequence>
<proteinExistence type="predicted"/>
<dbReference type="EMBL" id="FNEH01000021">
    <property type="protein sequence ID" value="SDI96329.1"/>
    <property type="molecule type" value="Genomic_DNA"/>
</dbReference>
<name>A0A1G8PUU6_9FIRM</name>
<dbReference type="AlphaFoldDB" id="A0A1G8PUU6"/>
<evidence type="ECO:0000313" key="1">
    <source>
        <dbReference type="EMBL" id="SDI96329.1"/>
    </source>
</evidence>
<dbReference type="RefSeq" id="WP_167357540.1">
    <property type="nucleotide sequence ID" value="NZ_FNEH01000021.1"/>
</dbReference>
<gene>
    <name evidence="1" type="ORF">SAMN04515654_12139</name>
</gene>
<dbReference type="Proteomes" id="UP000198945">
    <property type="component" value="Unassembled WGS sequence"/>
</dbReference>
<reference evidence="1 2" key="1">
    <citation type="submission" date="2016-10" db="EMBL/GenBank/DDBJ databases">
        <authorList>
            <person name="de Groot N.N."/>
        </authorList>
    </citation>
    <scope>NUCLEOTIDE SEQUENCE [LARGE SCALE GENOMIC DNA]</scope>
    <source>
        <strain evidence="1 2">WG7</strain>
    </source>
</reference>
<evidence type="ECO:0000313" key="2">
    <source>
        <dbReference type="Proteomes" id="UP000198945"/>
    </source>
</evidence>
<organism evidence="1 2">
    <name type="scientific">Halanaerobium congolense</name>
    <dbReference type="NCBI Taxonomy" id="54121"/>
    <lineage>
        <taxon>Bacteria</taxon>
        <taxon>Bacillati</taxon>
        <taxon>Bacillota</taxon>
        <taxon>Clostridia</taxon>
        <taxon>Halanaerobiales</taxon>
        <taxon>Halanaerobiaceae</taxon>
        <taxon>Halanaerobium</taxon>
    </lineage>
</organism>
<protein>
    <submittedName>
        <fullName evidence="1">Uncharacterized protein</fullName>
    </submittedName>
</protein>